<feature type="region of interest" description="Disordered" evidence="1">
    <location>
        <begin position="93"/>
        <end position="131"/>
    </location>
</feature>
<protein>
    <submittedName>
        <fullName evidence="2">Uncharacterized protein</fullName>
    </submittedName>
</protein>
<reference evidence="2 3" key="1">
    <citation type="journal article" date="2019" name="Commun. Biol.">
        <title>The bagworm genome reveals a unique fibroin gene that provides high tensile strength.</title>
        <authorList>
            <person name="Kono N."/>
            <person name="Nakamura H."/>
            <person name="Ohtoshi R."/>
            <person name="Tomita M."/>
            <person name="Numata K."/>
            <person name="Arakawa K."/>
        </authorList>
    </citation>
    <scope>NUCLEOTIDE SEQUENCE [LARGE SCALE GENOMIC DNA]</scope>
</reference>
<feature type="compositionally biased region" description="Low complexity" evidence="1">
    <location>
        <begin position="96"/>
        <end position="110"/>
    </location>
</feature>
<proteinExistence type="predicted"/>
<evidence type="ECO:0000313" key="2">
    <source>
        <dbReference type="EMBL" id="GBP35358.1"/>
    </source>
</evidence>
<feature type="region of interest" description="Disordered" evidence="1">
    <location>
        <begin position="1"/>
        <end position="43"/>
    </location>
</feature>
<keyword evidence="3" id="KW-1185">Reference proteome</keyword>
<feature type="compositionally biased region" description="Basic residues" evidence="1">
    <location>
        <begin position="121"/>
        <end position="131"/>
    </location>
</feature>
<dbReference type="EMBL" id="BGZK01000302">
    <property type="protein sequence ID" value="GBP35358.1"/>
    <property type="molecule type" value="Genomic_DNA"/>
</dbReference>
<dbReference type="AlphaFoldDB" id="A0A4C1V8Y2"/>
<name>A0A4C1V8Y2_EUMVA</name>
<organism evidence="2 3">
    <name type="scientific">Eumeta variegata</name>
    <name type="common">Bagworm moth</name>
    <name type="synonym">Eumeta japonica</name>
    <dbReference type="NCBI Taxonomy" id="151549"/>
    <lineage>
        <taxon>Eukaryota</taxon>
        <taxon>Metazoa</taxon>
        <taxon>Ecdysozoa</taxon>
        <taxon>Arthropoda</taxon>
        <taxon>Hexapoda</taxon>
        <taxon>Insecta</taxon>
        <taxon>Pterygota</taxon>
        <taxon>Neoptera</taxon>
        <taxon>Endopterygota</taxon>
        <taxon>Lepidoptera</taxon>
        <taxon>Glossata</taxon>
        <taxon>Ditrysia</taxon>
        <taxon>Tineoidea</taxon>
        <taxon>Psychidae</taxon>
        <taxon>Oiketicinae</taxon>
        <taxon>Eumeta</taxon>
    </lineage>
</organism>
<dbReference type="Proteomes" id="UP000299102">
    <property type="component" value="Unassembled WGS sequence"/>
</dbReference>
<evidence type="ECO:0000313" key="3">
    <source>
        <dbReference type="Proteomes" id="UP000299102"/>
    </source>
</evidence>
<accession>A0A4C1V8Y2</accession>
<sequence length="131" mass="14308">MAVRGSVGEDSGGRRRDGLRVSPVSSFSAHNLDVTPEPRDESQLKHSVVGLTVLNADFKHVKAPVGTVRYHPLTEYKGEVSAVPFRLDSDSWEARSPATCTPSSPFTSTPLHRPSPSIRSERKKSNKNSII</sequence>
<comment type="caution">
    <text evidence="2">The sequence shown here is derived from an EMBL/GenBank/DDBJ whole genome shotgun (WGS) entry which is preliminary data.</text>
</comment>
<gene>
    <name evidence="2" type="ORF">EVAR_20731_1</name>
</gene>
<evidence type="ECO:0000256" key="1">
    <source>
        <dbReference type="SAM" id="MobiDB-lite"/>
    </source>
</evidence>